<accession>A0A754E8E7</accession>
<gene>
    <name evidence="1" type="ORF">G5T75_004194</name>
</gene>
<proteinExistence type="predicted"/>
<organism evidence="1">
    <name type="scientific">Salmonella enterica</name>
    <name type="common">Salmonella choleraesuis</name>
    <dbReference type="NCBI Taxonomy" id="28901"/>
    <lineage>
        <taxon>Bacteria</taxon>
        <taxon>Pseudomonadati</taxon>
        <taxon>Pseudomonadota</taxon>
        <taxon>Gammaproteobacteria</taxon>
        <taxon>Enterobacterales</taxon>
        <taxon>Enterobacteriaceae</taxon>
        <taxon>Salmonella</taxon>
    </lineage>
</organism>
<protein>
    <submittedName>
        <fullName evidence="1">DUF1391 domain-containing protein</fullName>
    </submittedName>
</protein>
<name>A0A754E8E7_SALER</name>
<dbReference type="Pfam" id="PF07151">
    <property type="entry name" value="DUF1391"/>
    <property type="match status" value="1"/>
</dbReference>
<dbReference type="AlphaFoldDB" id="A0A754E8E7"/>
<dbReference type="RefSeq" id="WP_079792048.1">
    <property type="nucleotide sequence ID" value="NZ_MXLQ01000043.1"/>
</dbReference>
<reference evidence="1" key="2">
    <citation type="submission" date="2020-02" db="EMBL/GenBank/DDBJ databases">
        <authorList>
            <consortium name="NCBI Pathogen Detection Project"/>
        </authorList>
    </citation>
    <scope>NUCLEOTIDE SEQUENCE</scope>
    <source>
        <strain evidence="1">MA.MZ045</strain>
    </source>
</reference>
<reference evidence="1" key="1">
    <citation type="journal article" date="2018" name="Genome Biol.">
        <title>SKESA: strategic k-mer extension for scrupulous assemblies.</title>
        <authorList>
            <person name="Souvorov A."/>
            <person name="Agarwala R."/>
            <person name="Lipman D.J."/>
        </authorList>
    </citation>
    <scope>NUCLEOTIDE SEQUENCE</scope>
    <source>
        <strain evidence="1">MA.MZ045</strain>
    </source>
</reference>
<dbReference type="InterPro" id="IPR009821">
    <property type="entry name" value="DUF1391"/>
</dbReference>
<dbReference type="EMBL" id="DAAWNC010000012">
    <property type="protein sequence ID" value="HAF8580229.1"/>
    <property type="molecule type" value="Genomic_DNA"/>
</dbReference>
<sequence length="53" mass="5997">MDTRIYDFGNNETVKTGVFSNGNGTYTAITFTKSRDFRTESGARKWLARQTAN</sequence>
<comment type="caution">
    <text evidence="1">The sequence shown here is derived from an EMBL/GenBank/DDBJ whole genome shotgun (WGS) entry which is preliminary data.</text>
</comment>
<evidence type="ECO:0000313" key="1">
    <source>
        <dbReference type="EMBL" id="HAF8580229.1"/>
    </source>
</evidence>